<accession>A0A8T3C9M4</accession>
<dbReference type="EMBL" id="JAGYWB010000002">
    <property type="protein sequence ID" value="KAI0528909.1"/>
    <property type="molecule type" value="Genomic_DNA"/>
</dbReference>
<dbReference type="AlphaFoldDB" id="A0A8T3C9M4"/>
<name>A0A8T3C9M4_DENNO</name>
<reference evidence="1" key="1">
    <citation type="journal article" date="2022" name="Front. Genet.">
        <title>Chromosome-Scale Assembly of the Dendrobium nobile Genome Provides Insights Into the Molecular Mechanism of the Biosynthesis of the Medicinal Active Ingredient of Dendrobium.</title>
        <authorList>
            <person name="Xu Q."/>
            <person name="Niu S.-C."/>
            <person name="Li K.-L."/>
            <person name="Zheng P.-J."/>
            <person name="Zhang X.-J."/>
            <person name="Jia Y."/>
            <person name="Liu Y."/>
            <person name="Niu Y.-X."/>
            <person name="Yu L.-H."/>
            <person name="Chen D.-F."/>
            <person name="Zhang G.-Q."/>
        </authorList>
    </citation>
    <scope>NUCLEOTIDE SEQUENCE</scope>
    <source>
        <tissue evidence="1">Leaf</tissue>
    </source>
</reference>
<comment type="caution">
    <text evidence="1">The sequence shown here is derived from an EMBL/GenBank/DDBJ whole genome shotgun (WGS) entry which is preliminary data.</text>
</comment>
<keyword evidence="2" id="KW-1185">Reference proteome</keyword>
<proteinExistence type="predicted"/>
<protein>
    <submittedName>
        <fullName evidence="1">Uncharacterized protein</fullName>
    </submittedName>
</protein>
<sequence length="79" mass="9257">MRSEISAVLLVPFEIVDELTLDMDDRVMLCILMARSMFLLFGFMHRIALTHFEFPISGTEINCGLLVRSVVLFWWEKVY</sequence>
<organism evidence="1 2">
    <name type="scientific">Dendrobium nobile</name>
    <name type="common">Orchid</name>
    <dbReference type="NCBI Taxonomy" id="94219"/>
    <lineage>
        <taxon>Eukaryota</taxon>
        <taxon>Viridiplantae</taxon>
        <taxon>Streptophyta</taxon>
        <taxon>Embryophyta</taxon>
        <taxon>Tracheophyta</taxon>
        <taxon>Spermatophyta</taxon>
        <taxon>Magnoliopsida</taxon>
        <taxon>Liliopsida</taxon>
        <taxon>Asparagales</taxon>
        <taxon>Orchidaceae</taxon>
        <taxon>Epidendroideae</taxon>
        <taxon>Malaxideae</taxon>
        <taxon>Dendrobiinae</taxon>
        <taxon>Dendrobium</taxon>
    </lineage>
</organism>
<gene>
    <name evidence="1" type="ORF">KFK09_001453</name>
</gene>
<evidence type="ECO:0000313" key="2">
    <source>
        <dbReference type="Proteomes" id="UP000829196"/>
    </source>
</evidence>
<evidence type="ECO:0000313" key="1">
    <source>
        <dbReference type="EMBL" id="KAI0528909.1"/>
    </source>
</evidence>
<dbReference type="Proteomes" id="UP000829196">
    <property type="component" value="Unassembled WGS sequence"/>
</dbReference>